<dbReference type="EMBL" id="CP014870">
    <property type="protein sequence ID" value="ANJ59280.1"/>
    <property type="molecule type" value="Genomic_DNA"/>
</dbReference>
<dbReference type="AlphaFoldDB" id="A0A191Z265"/>
<accession>A0A191Z265</accession>
<dbReference type="STRING" id="1853130.PMA3_06580"/>
<reference evidence="1 2" key="1">
    <citation type="journal article" date="2018" name="Syst. Appl. Microbiol.">
        <title>Pseudomonas silesiensis sp. nov. strain A3T isolated from a biological pesticide sewage treatment plant and analysis of the complete genome sequence.</title>
        <authorList>
            <person name="Kaminski M.A."/>
            <person name="Furmanczyk E.M."/>
            <person name="Sobczak A."/>
            <person name="Dziembowski A."/>
            <person name="Lipinski L."/>
        </authorList>
    </citation>
    <scope>NUCLEOTIDE SEQUENCE [LARGE SCALE GENOMIC DNA]</scope>
    <source>
        <strain evidence="1 2">A3</strain>
    </source>
</reference>
<gene>
    <name evidence="1" type="ORF">PMA3_06580</name>
</gene>
<protein>
    <submittedName>
        <fullName evidence="1">Uncharacterized protein</fullName>
    </submittedName>
</protein>
<name>A0A191Z265_9PSED</name>
<evidence type="ECO:0000313" key="2">
    <source>
        <dbReference type="Proteomes" id="UP000078354"/>
    </source>
</evidence>
<dbReference type="KEGG" id="psil:PMA3_06580"/>
<dbReference type="RefSeq" id="WP_193408119.1">
    <property type="nucleotide sequence ID" value="NZ_CP014870.1"/>
</dbReference>
<proteinExistence type="predicted"/>
<evidence type="ECO:0000313" key="1">
    <source>
        <dbReference type="EMBL" id="ANJ59280.1"/>
    </source>
</evidence>
<organism evidence="1 2">
    <name type="scientific">Pseudomonas silesiensis</name>
    <dbReference type="NCBI Taxonomy" id="1853130"/>
    <lineage>
        <taxon>Bacteria</taxon>
        <taxon>Pseudomonadati</taxon>
        <taxon>Pseudomonadota</taxon>
        <taxon>Gammaproteobacteria</taxon>
        <taxon>Pseudomonadales</taxon>
        <taxon>Pseudomonadaceae</taxon>
        <taxon>Pseudomonas</taxon>
    </lineage>
</organism>
<keyword evidence="2" id="KW-1185">Reference proteome</keyword>
<dbReference type="Proteomes" id="UP000078354">
    <property type="component" value="Chromosome"/>
</dbReference>
<sequence length="97" mass="10788">MDFYAVATVDLDGGVSSSARNTFIEELKKEKFNKHKLTTLWTVRYTNGWTKASALKDARDSIDKAARIAGIVKYEALVSLADEPPTEWRKPISLLGA</sequence>